<protein>
    <recommendedName>
        <fullName evidence="3">Toxin HicA</fullName>
    </recommendedName>
</protein>
<organism evidence="1 2">
    <name type="scientific">Microbacterium binotii</name>
    <dbReference type="NCBI Taxonomy" id="462710"/>
    <lineage>
        <taxon>Bacteria</taxon>
        <taxon>Bacillati</taxon>
        <taxon>Actinomycetota</taxon>
        <taxon>Actinomycetes</taxon>
        <taxon>Micrococcales</taxon>
        <taxon>Microbacteriaceae</taxon>
        <taxon>Microbacterium</taxon>
    </lineage>
</organism>
<evidence type="ECO:0000313" key="1">
    <source>
        <dbReference type="EMBL" id="GAA2575489.1"/>
    </source>
</evidence>
<evidence type="ECO:0000313" key="2">
    <source>
        <dbReference type="Proteomes" id="UP001500274"/>
    </source>
</evidence>
<comment type="caution">
    <text evidence="1">The sequence shown here is derived from an EMBL/GenBank/DDBJ whole genome shotgun (WGS) entry which is preliminary data.</text>
</comment>
<dbReference type="RefSeq" id="WP_344227973.1">
    <property type="nucleotide sequence ID" value="NZ_BAAARI010000011.1"/>
</dbReference>
<evidence type="ECO:0008006" key="3">
    <source>
        <dbReference type="Google" id="ProtNLM"/>
    </source>
</evidence>
<accession>A0ABP6BKW4</accession>
<keyword evidence="2" id="KW-1185">Reference proteome</keyword>
<proteinExistence type="predicted"/>
<gene>
    <name evidence="1" type="ORF">GCM10009862_13370</name>
</gene>
<reference evidence="2" key="1">
    <citation type="journal article" date="2019" name="Int. J. Syst. Evol. Microbiol.">
        <title>The Global Catalogue of Microorganisms (GCM) 10K type strain sequencing project: providing services to taxonomists for standard genome sequencing and annotation.</title>
        <authorList>
            <consortium name="The Broad Institute Genomics Platform"/>
            <consortium name="The Broad Institute Genome Sequencing Center for Infectious Disease"/>
            <person name="Wu L."/>
            <person name="Ma J."/>
        </authorList>
    </citation>
    <scope>NUCLEOTIDE SEQUENCE [LARGE SCALE GENOMIC DNA]</scope>
    <source>
        <strain evidence="2">JCM 16365</strain>
    </source>
</reference>
<sequence>MPSVDSIVAAMRNAPQNVRFADLRKVCVSYFGEPRRAKGSHAVFRTPWQGDPRVNIQDDNGKAKRYQVLQVLAAIDRVENSK</sequence>
<dbReference type="Proteomes" id="UP001500274">
    <property type="component" value="Unassembled WGS sequence"/>
</dbReference>
<name>A0ABP6BKW4_9MICO</name>
<dbReference type="EMBL" id="BAAARI010000011">
    <property type="protein sequence ID" value="GAA2575489.1"/>
    <property type="molecule type" value="Genomic_DNA"/>
</dbReference>